<proteinExistence type="predicted"/>
<feature type="region of interest" description="Disordered" evidence="1">
    <location>
        <begin position="1"/>
        <end position="31"/>
    </location>
</feature>
<name>A0AAD5H5H5_9CHLO</name>
<dbReference type="PANTHER" id="PTHR35498:SF4">
    <property type="entry name" value="PROTEIN LOW PSII ACCUMULATION 1, CHLOROPLASTIC"/>
    <property type="match status" value="1"/>
</dbReference>
<gene>
    <name evidence="3" type="ORF">COHA_006153</name>
</gene>
<evidence type="ECO:0000313" key="3">
    <source>
        <dbReference type="EMBL" id="KAI7840112.1"/>
    </source>
</evidence>
<evidence type="ECO:0000256" key="1">
    <source>
        <dbReference type="SAM" id="MobiDB-lite"/>
    </source>
</evidence>
<dbReference type="AlphaFoldDB" id="A0AAD5H5H5"/>
<keyword evidence="2" id="KW-0812">Transmembrane</keyword>
<dbReference type="Gene3D" id="1.25.40.10">
    <property type="entry name" value="Tetratricopeptide repeat domain"/>
    <property type="match status" value="1"/>
</dbReference>
<dbReference type="Proteomes" id="UP001205105">
    <property type="component" value="Unassembled WGS sequence"/>
</dbReference>
<dbReference type="Pfam" id="PF11998">
    <property type="entry name" value="DUF3493"/>
    <property type="match status" value="1"/>
</dbReference>
<evidence type="ECO:0000256" key="2">
    <source>
        <dbReference type="SAM" id="Phobius"/>
    </source>
</evidence>
<dbReference type="InterPro" id="IPR021883">
    <property type="entry name" value="LPA1-like"/>
</dbReference>
<dbReference type="InterPro" id="IPR011990">
    <property type="entry name" value="TPR-like_helical_dom_sf"/>
</dbReference>
<accession>A0AAD5H5H5</accession>
<keyword evidence="4" id="KW-1185">Reference proteome</keyword>
<sequence length="421" mass="44303">MQPGERGSQPAMVVRRAASSPSSSATAAPSTAKEAVERGLEVFAAGDTEGALALFLRAQQLSPNADEACAACYNAACAQTRLRQWDAAVASLTSAVNDYGLKLSVALKDPDLEALRERREWLEGLANMRGGINDQQYVRLRSEAKAPFRLTRIIFLGGLAVGAALGLFIITGRLLAALAGGCSGEGAPDLQETLQNFGINSAALAVLGFFVYRDVAAQRRDQAVIEREESLGRLLVSLSADRVIPLAAFRGTTRPVILAGSRGQLNRTLAGAEPYREALRERGVSIVPIQLSAEDADEKLRRLKAEFGSSGGDAAGGSGSKGFGGSGGGYAKPAAAPKAASGLSSKDRKWQLKAANEEEWMQWLQQQKAAAGISADAVYVQVQLDGTVRTSGVGGPSWQQLVDDLPELSSVRTKFTDGVGL</sequence>
<feature type="transmembrane region" description="Helical" evidence="2">
    <location>
        <begin position="153"/>
        <end position="174"/>
    </location>
</feature>
<dbReference type="SUPFAM" id="SSF48452">
    <property type="entry name" value="TPR-like"/>
    <property type="match status" value="1"/>
</dbReference>
<reference evidence="3" key="1">
    <citation type="submission" date="2020-11" db="EMBL/GenBank/DDBJ databases">
        <title>Chlorella ohadii genome sequencing and assembly.</title>
        <authorList>
            <person name="Murik O."/>
            <person name="Treves H."/>
            <person name="Kedem I."/>
            <person name="Shotland Y."/>
            <person name="Kaplan A."/>
        </authorList>
    </citation>
    <scope>NUCLEOTIDE SEQUENCE</scope>
    <source>
        <strain evidence="3">1</strain>
    </source>
</reference>
<organism evidence="3 4">
    <name type="scientific">Chlorella ohadii</name>
    <dbReference type="NCBI Taxonomy" id="2649997"/>
    <lineage>
        <taxon>Eukaryota</taxon>
        <taxon>Viridiplantae</taxon>
        <taxon>Chlorophyta</taxon>
        <taxon>core chlorophytes</taxon>
        <taxon>Trebouxiophyceae</taxon>
        <taxon>Chlorellales</taxon>
        <taxon>Chlorellaceae</taxon>
        <taxon>Chlorella clade</taxon>
        <taxon>Chlorella</taxon>
    </lineage>
</organism>
<feature type="transmembrane region" description="Helical" evidence="2">
    <location>
        <begin position="194"/>
        <end position="212"/>
    </location>
</feature>
<dbReference type="PANTHER" id="PTHR35498">
    <property type="entry name" value="PROTEIN LOW PSII ACCUMULATION 1, CHLOROPLASTIC"/>
    <property type="match status" value="1"/>
</dbReference>
<protein>
    <submittedName>
        <fullName evidence="3">Uncharacterized protein</fullName>
    </submittedName>
</protein>
<comment type="caution">
    <text evidence="3">The sequence shown here is derived from an EMBL/GenBank/DDBJ whole genome shotgun (WGS) entry which is preliminary data.</text>
</comment>
<dbReference type="EMBL" id="JADXDR010000084">
    <property type="protein sequence ID" value="KAI7840112.1"/>
    <property type="molecule type" value="Genomic_DNA"/>
</dbReference>
<evidence type="ECO:0000313" key="4">
    <source>
        <dbReference type="Proteomes" id="UP001205105"/>
    </source>
</evidence>
<feature type="compositionally biased region" description="Low complexity" evidence="1">
    <location>
        <begin position="17"/>
        <end position="31"/>
    </location>
</feature>
<keyword evidence="2" id="KW-1133">Transmembrane helix</keyword>
<keyword evidence="2" id="KW-0472">Membrane</keyword>